<protein>
    <submittedName>
        <fullName evidence="2">Uncharacterized protein</fullName>
    </submittedName>
</protein>
<sequence>MKLTNTFYLILPFLMVGVDAIQNVQTHACKCGDATKTNGCCDKVTPQGGRYNGWCITSTDNNGLFEGKNPTCCSGTCKEITIQG</sequence>
<organism evidence="2 3">
    <name type="scientific">Moniliophthora roreri (strain MCA 2997)</name>
    <name type="common">Cocoa frosty pod rot fungus</name>
    <name type="synonym">Crinipellis roreri</name>
    <dbReference type="NCBI Taxonomy" id="1381753"/>
    <lineage>
        <taxon>Eukaryota</taxon>
        <taxon>Fungi</taxon>
        <taxon>Dikarya</taxon>
        <taxon>Basidiomycota</taxon>
        <taxon>Agaricomycotina</taxon>
        <taxon>Agaricomycetes</taxon>
        <taxon>Agaricomycetidae</taxon>
        <taxon>Agaricales</taxon>
        <taxon>Marasmiineae</taxon>
        <taxon>Marasmiaceae</taxon>
        <taxon>Moniliophthora</taxon>
    </lineage>
</organism>
<comment type="caution">
    <text evidence="2">The sequence shown here is derived from an EMBL/GenBank/DDBJ whole genome shotgun (WGS) entry which is preliminary data.</text>
</comment>
<evidence type="ECO:0000313" key="3">
    <source>
        <dbReference type="Proteomes" id="UP000017559"/>
    </source>
</evidence>
<dbReference type="Proteomes" id="UP000017559">
    <property type="component" value="Unassembled WGS sequence"/>
</dbReference>
<keyword evidence="3" id="KW-1185">Reference proteome</keyword>
<feature type="signal peptide" evidence="1">
    <location>
        <begin position="1"/>
        <end position="20"/>
    </location>
</feature>
<dbReference type="HOGENOM" id="CLU_2528003_0_0_1"/>
<evidence type="ECO:0000313" key="2">
    <source>
        <dbReference type="EMBL" id="ESK87301.1"/>
    </source>
</evidence>
<dbReference type="EMBL" id="AWSO01000809">
    <property type="protein sequence ID" value="ESK87301.1"/>
    <property type="molecule type" value="Genomic_DNA"/>
</dbReference>
<name>V2X3E0_MONRO</name>
<gene>
    <name evidence="2" type="ORF">Moror_5741</name>
</gene>
<keyword evidence="1" id="KW-0732">Signal</keyword>
<dbReference type="AlphaFoldDB" id="V2X3E0"/>
<dbReference type="KEGG" id="mrr:Moror_5741"/>
<accession>V2X3E0</accession>
<reference evidence="2 3" key="1">
    <citation type="journal article" date="2014" name="BMC Genomics">
        <title>Genome and secretome analysis of the hemibiotrophic fungal pathogen, Moniliophthora roreri, which causes frosty pod rot disease of cacao: mechanisms of the biotrophic and necrotrophic phases.</title>
        <authorList>
            <person name="Meinhardt L.W."/>
            <person name="Costa G.G.L."/>
            <person name="Thomazella D.P.T."/>
            <person name="Teixeira P.J.P.L."/>
            <person name="Carazzolle M.F."/>
            <person name="Schuster S.C."/>
            <person name="Carlson J.E."/>
            <person name="Guiltinan M.J."/>
            <person name="Mieczkowski P."/>
            <person name="Farmer A."/>
            <person name="Ramaraj T."/>
            <person name="Crozier J."/>
            <person name="Davis R.E."/>
            <person name="Shao J."/>
            <person name="Melnick R.L."/>
            <person name="Pereira G.A.G."/>
            <person name="Bailey B.A."/>
        </authorList>
    </citation>
    <scope>NUCLEOTIDE SEQUENCE [LARGE SCALE GENOMIC DNA]</scope>
    <source>
        <strain evidence="2 3">MCA 2997</strain>
    </source>
</reference>
<proteinExistence type="predicted"/>
<feature type="chain" id="PRO_5004713401" evidence="1">
    <location>
        <begin position="21"/>
        <end position="84"/>
    </location>
</feature>
<evidence type="ECO:0000256" key="1">
    <source>
        <dbReference type="SAM" id="SignalP"/>
    </source>
</evidence>